<keyword evidence="5 10" id="KW-1133">Transmembrane helix</keyword>
<evidence type="ECO:0000256" key="7">
    <source>
        <dbReference type="ARBA" id="ARBA00023136"/>
    </source>
</evidence>
<evidence type="ECO:0000256" key="8">
    <source>
        <dbReference type="ARBA" id="ARBA00023170"/>
    </source>
</evidence>
<keyword evidence="8 14" id="KW-0675">Receptor</keyword>
<dbReference type="Pfam" id="PF00001">
    <property type="entry name" value="7tm_1"/>
    <property type="match status" value="1"/>
</dbReference>
<proteinExistence type="inferred from homology"/>
<dbReference type="PRINTS" id="PR00237">
    <property type="entry name" value="GPCRRHODOPSN"/>
</dbReference>
<feature type="transmembrane region" description="Helical" evidence="10">
    <location>
        <begin position="111"/>
        <end position="132"/>
    </location>
</feature>
<dbReference type="Gene3D" id="1.20.1070.10">
    <property type="entry name" value="Rhodopsin 7-helix transmembrane proteins"/>
    <property type="match status" value="1"/>
</dbReference>
<keyword evidence="7 10" id="KW-0472">Membrane</keyword>
<protein>
    <submittedName>
        <fullName evidence="14">Tachykinin-like peptides receptor 86C</fullName>
    </submittedName>
</protein>
<reference evidence="14 15" key="1">
    <citation type="journal article" date="2018" name="Gigascience">
        <title>Genomes of trombidid mites reveal novel predicted allergens and laterally-transferred genes associated with secondary metabolism.</title>
        <authorList>
            <person name="Dong X."/>
            <person name="Chaisiri K."/>
            <person name="Xia D."/>
            <person name="Armstrong S.D."/>
            <person name="Fang Y."/>
            <person name="Donnelly M.J."/>
            <person name="Kadowaki T."/>
            <person name="McGarry J.W."/>
            <person name="Darby A.C."/>
            <person name="Makepeace B.L."/>
        </authorList>
    </citation>
    <scope>NUCLEOTIDE SEQUENCE [LARGE SCALE GENOMIC DNA]</scope>
    <source>
        <strain evidence="14">UoL-WK</strain>
    </source>
</reference>
<dbReference type="InterPro" id="IPR000276">
    <property type="entry name" value="GPCR_Rhodpsn"/>
</dbReference>
<gene>
    <name evidence="13" type="ORF">B4U79_03562</name>
    <name evidence="12" type="ORF">B4U79_12264</name>
    <name evidence="14" type="ORF">B4U79_12273</name>
</gene>
<dbReference type="EMBL" id="NCKU01006919">
    <property type="protein sequence ID" value="RWS03046.1"/>
    <property type="molecule type" value="Genomic_DNA"/>
</dbReference>
<evidence type="ECO:0000256" key="5">
    <source>
        <dbReference type="ARBA" id="ARBA00022989"/>
    </source>
</evidence>
<feature type="non-terminal residue" evidence="14">
    <location>
        <position position="176"/>
    </location>
</feature>
<evidence type="ECO:0000256" key="2">
    <source>
        <dbReference type="ARBA" id="ARBA00010663"/>
    </source>
</evidence>
<comment type="subcellular location">
    <subcellularLocation>
        <location evidence="1">Cell membrane</location>
        <topology evidence="1">Multi-pass membrane protein</topology>
    </subcellularLocation>
</comment>
<sequence>MTKTASTIVVISIWFFATLVALPALINSQAITYTFAHNEQRTICTLVWSDGFSGKSKSDNLYNIFLFVVTYVVPMGCMSVTYTLMARVLWGSSAIGEMSRAQRVAVKSKQKVVPMLITVTVVFGICWLPYHLYFLYIYYDIRILAHKFVQHVYLSFYFLAMLNSFLNPVIYCLLNQ</sequence>
<dbReference type="InterPro" id="IPR017452">
    <property type="entry name" value="GPCR_Rhodpsn_7TM"/>
</dbReference>
<evidence type="ECO:0000256" key="1">
    <source>
        <dbReference type="ARBA" id="ARBA00004651"/>
    </source>
</evidence>
<dbReference type="OrthoDB" id="6507945at2759"/>
<evidence type="ECO:0000256" key="4">
    <source>
        <dbReference type="ARBA" id="ARBA00022692"/>
    </source>
</evidence>
<feature type="transmembrane region" description="Helical" evidence="10">
    <location>
        <begin position="7"/>
        <end position="26"/>
    </location>
</feature>
<dbReference type="Proteomes" id="UP000285301">
    <property type="component" value="Unassembled WGS sequence"/>
</dbReference>
<evidence type="ECO:0000259" key="11">
    <source>
        <dbReference type="PROSITE" id="PS50262"/>
    </source>
</evidence>
<evidence type="ECO:0000256" key="6">
    <source>
        <dbReference type="ARBA" id="ARBA00023040"/>
    </source>
</evidence>
<dbReference type="STRING" id="1965070.A0A3S3NJG1"/>
<keyword evidence="9" id="KW-0807">Transducer</keyword>
<reference evidence="14" key="2">
    <citation type="submission" date="2018-11" db="EMBL/GenBank/DDBJ databases">
        <title>Trombidioid mite genomics.</title>
        <authorList>
            <person name="Dong X."/>
        </authorList>
    </citation>
    <scope>NUCLEOTIDE SEQUENCE</scope>
    <source>
        <strain evidence="14">UoL-WK</strain>
    </source>
</reference>
<dbReference type="PROSITE" id="PS50262">
    <property type="entry name" value="G_PROTEIN_RECEP_F1_2"/>
    <property type="match status" value="1"/>
</dbReference>
<dbReference type="InterPro" id="IPR001681">
    <property type="entry name" value="Neurokn_rcpt"/>
</dbReference>
<comment type="caution">
    <text evidence="14">The sequence shown here is derived from an EMBL/GenBank/DDBJ whole genome shotgun (WGS) entry which is preliminary data.</text>
</comment>
<dbReference type="SUPFAM" id="SSF81321">
    <property type="entry name" value="Family A G protein-coupled receptor-like"/>
    <property type="match status" value="1"/>
</dbReference>
<keyword evidence="4 10" id="KW-0812">Transmembrane</keyword>
<dbReference type="AlphaFoldDB" id="A0A3S3NJG1"/>
<evidence type="ECO:0000313" key="15">
    <source>
        <dbReference type="Proteomes" id="UP000285301"/>
    </source>
</evidence>
<evidence type="ECO:0000313" key="13">
    <source>
        <dbReference type="EMBL" id="RWS03046.1"/>
    </source>
</evidence>
<dbReference type="PANTHER" id="PTHR46925:SF2">
    <property type="entry name" value="G-PROTEIN COUPLED RECEPTOR TKR-1-RELATED"/>
    <property type="match status" value="1"/>
</dbReference>
<evidence type="ECO:0000256" key="9">
    <source>
        <dbReference type="ARBA" id="ARBA00023224"/>
    </source>
</evidence>
<comment type="similarity">
    <text evidence="2">Belongs to the G-protein coupled receptor 1 family.</text>
</comment>
<accession>A0A3S3NJG1</accession>
<dbReference type="GO" id="GO:0005886">
    <property type="term" value="C:plasma membrane"/>
    <property type="evidence" value="ECO:0007669"/>
    <property type="project" value="UniProtKB-SubCell"/>
</dbReference>
<keyword evidence="15" id="KW-1185">Reference proteome</keyword>
<dbReference type="EMBL" id="NCKU01006023">
    <property type="protein sequence ID" value="RWS03914.1"/>
    <property type="molecule type" value="Genomic_DNA"/>
</dbReference>
<keyword evidence="6" id="KW-0297">G-protein coupled receptor</keyword>
<dbReference type="PANTHER" id="PTHR46925">
    <property type="entry name" value="G-PROTEIN COUPLED RECEPTOR TKR-1-RELATED"/>
    <property type="match status" value="1"/>
</dbReference>
<feature type="transmembrane region" description="Helical" evidence="10">
    <location>
        <begin position="152"/>
        <end position="174"/>
    </location>
</feature>
<organism evidence="14 15">
    <name type="scientific">Dinothrombium tinctorium</name>
    <dbReference type="NCBI Taxonomy" id="1965070"/>
    <lineage>
        <taxon>Eukaryota</taxon>
        <taxon>Metazoa</taxon>
        <taxon>Ecdysozoa</taxon>
        <taxon>Arthropoda</taxon>
        <taxon>Chelicerata</taxon>
        <taxon>Arachnida</taxon>
        <taxon>Acari</taxon>
        <taxon>Acariformes</taxon>
        <taxon>Trombidiformes</taxon>
        <taxon>Prostigmata</taxon>
        <taxon>Anystina</taxon>
        <taxon>Parasitengona</taxon>
        <taxon>Trombidioidea</taxon>
        <taxon>Trombidiidae</taxon>
        <taxon>Dinothrombium</taxon>
    </lineage>
</organism>
<name>A0A3S3NJG1_9ACAR</name>
<evidence type="ECO:0000256" key="10">
    <source>
        <dbReference type="SAM" id="Phobius"/>
    </source>
</evidence>
<dbReference type="EMBL" id="NCKU01007364">
    <property type="protein sequence ID" value="RWS02691.1"/>
    <property type="molecule type" value="Genomic_DNA"/>
</dbReference>
<dbReference type="GO" id="GO:0004995">
    <property type="term" value="F:tachykinin receptor activity"/>
    <property type="evidence" value="ECO:0007669"/>
    <property type="project" value="InterPro"/>
</dbReference>
<feature type="transmembrane region" description="Helical" evidence="10">
    <location>
        <begin position="64"/>
        <end position="90"/>
    </location>
</feature>
<evidence type="ECO:0000313" key="14">
    <source>
        <dbReference type="EMBL" id="RWS03914.1"/>
    </source>
</evidence>
<evidence type="ECO:0000256" key="3">
    <source>
        <dbReference type="ARBA" id="ARBA00022475"/>
    </source>
</evidence>
<feature type="domain" description="G-protein coupled receptors family 1 profile" evidence="11">
    <location>
        <begin position="1"/>
        <end position="171"/>
    </location>
</feature>
<keyword evidence="3" id="KW-1003">Cell membrane</keyword>
<evidence type="ECO:0000313" key="12">
    <source>
        <dbReference type="EMBL" id="RWS02691.1"/>
    </source>
</evidence>